<dbReference type="HOGENOM" id="CLU_2655522_0_0_1"/>
<reference evidence="1 2" key="1">
    <citation type="submission" date="2014-04" db="EMBL/GenBank/DDBJ databases">
        <authorList>
            <consortium name="DOE Joint Genome Institute"/>
            <person name="Kuo A."/>
            <person name="Kohler A."/>
            <person name="Costa M.D."/>
            <person name="Nagy L.G."/>
            <person name="Floudas D."/>
            <person name="Copeland A."/>
            <person name="Barry K.W."/>
            <person name="Cichocki N."/>
            <person name="Veneault-Fourrey C."/>
            <person name="LaButti K."/>
            <person name="Lindquist E.A."/>
            <person name="Lipzen A."/>
            <person name="Lundell T."/>
            <person name="Morin E."/>
            <person name="Murat C."/>
            <person name="Sun H."/>
            <person name="Tunlid A."/>
            <person name="Henrissat B."/>
            <person name="Grigoriev I.V."/>
            <person name="Hibbett D.S."/>
            <person name="Martin F."/>
            <person name="Nordberg H.P."/>
            <person name="Cantor M.N."/>
            <person name="Hua S.X."/>
        </authorList>
    </citation>
    <scope>NUCLEOTIDE SEQUENCE [LARGE SCALE GENOMIC DNA]</scope>
    <source>
        <strain evidence="1 2">Marx 270</strain>
    </source>
</reference>
<evidence type="ECO:0000313" key="1">
    <source>
        <dbReference type="EMBL" id="KIN98541.1"/>
    </source>
</evidence>
<gene>
    <name evidence="1" type="ORF">M404DRAFT_1005213</name>
</gene>
<organism evidence="1 2">
    <name type="scientific">Pisolithus tinctorius Marx 270</name>
    <dbReference type="NCBI Taxonomy" id="870435"/>
    <lineage>
        <taxon>Eukaryota</taxon>
        <taxon>Fungi</taxon>
        <taxon>Dikarya</taxon>
        <taxon>Basidiomycota</taxon>
        <taxon>Agaricomycotina</taxon>
        <taxon>Agaricomycetes</taxon>
        <taxon>Agaricomycetidae</taxon>
        <taxon>Boletales</taxon>
        <taxon>Sclerodermatineae</taxon>
        <taxon>Pisolithaceae</taxon>
        <taxon>Pisolithus</taxon>
    </lineage>
</organism>
<reference evidence="2" key="2">
    <citation type="submission" date="2015-01" db="EMBL/GenBank/DDBJ databases">
        <title>Evolutionary Origins and Diversification of the Mycorrhizal Mutualists.</title>
        <authorList>
            <consortium name="DOE Joint Genome Institute"/>
            <consortium name="Mycorrhizal Genomics Consortium"/>
            <person name="Kohler A."/>
            <person name="Kuo A."/>
            <person name="Nagy L.G."/>
            <person name="Floudas D."/>
            <person name="Copeland A."/>
            <person name="Barry K.W."/>
            <person name="Cichocki N."/>
            <person name="Veneault-Fourrey C."/>
            <person name="LaButti K."/>
            <person name="Lindquist E.A."/>
            <person name="Lipzen A."/>
            <person name="Lundell T."/>
            <person name="Morin E."/>
            <person name="Murat C."/>
            <person name="Riley R."/>
            <person name="Ohm R."/>
            <person name="Sun H."/>
            <person name="Tunlid A."/>
            <person name="Henrissat B."/>
            <person name="Grigoriev I.V."/>
            <person name="Hibbett D.S."/>
            <person name="Martin F."/>
        </authorList>
    </citation>
    <scope>NUCLEOTIDE SEQUENCE [LARGE SCALE GENOMIC DNA]</scope>
    <source>
        <strain evidence="2">Marx 270</strain>
    </source>
</reference>
<dbReference type="InParanoid" id="A0A0C3JLU9"/>
<keyword evidence="2" id="KW-1185">Reference proteome</keyword>
<sequence length="76" mass="8483">MSTLRLELRRMQLGQAFTPANKLPAVVIAICTSLIQAGPRREMGFHETPVSPSMNPAVPREWKVDQIHRSLMQVSG</sequence>
<protein>
    <submittedName>
        <fullName evidence="1">Uncharacterized protein</fullName>
    </submittedName>
</protein>
<name>A0A0C3JLU9_PISTI</name>
<proteinExistence type="predicted"/>
<dbReference type="AlphaFoldDB" id="A0A0C3JLU9"/>
<accession>A0A0C3JLU9</accession>
<dbReference type="Proteomes" id="UP000054217">
    <property type="component" value="Unassembled WGS sequence"/>
</dbReference>
<evidence type="ECO:0000313" key="2">
    <source>
        <dbReference type="Proteomes" id="UP000054217"/>
    </source>
</evidence>
<dbReference type="EMBL" id="KN832014">
    <property type="protein sequence ID" value="KIN98541.1"/>
    <property type="molecule type" value="Genomic_DNA"/>
</dbReference>